<dbReference type="EC" id="1.1.1.257" evidence="6"/>
<dbReference type="Proteomes" id="UP000032067">
    <property type="component" value="Unassembled WGS sequence"/>
</dbReference>
<dbReference type="FunFam" id="3.40.605.10:FF:000007">
    <property type="entry name" value="NAD/NADP-dependent betaine aldehyde dehydrogenase"/>
    <property type="match status" value="1"/>
</dbReference>
<accession>A0A0D0N241</accession>
<dbReference type="GO" id="GO:0009450">
    <property type="term" value="P:gamma-aminobutyric acid catabolic process"/>
    <property type="evidence" value="ECO:0007669"/>
    <property type="project" value="TreeGrafter"/>
</dbReference>
<dbReference type="GO" id="GO:0018462">
    <property type="term" value="F:4-(hydroxymethyl)benzenesulfonate dehydrogenase activity"/>
    <property type="evidence" value="ECO:0007669"/>
    <property type="project" value="UniProtKB-EC"/>
</dbReference>
<dbReference type="InterPro" id="IPR015590">
    <property type="entry name" value="Aldehyde_DH_dom"/>
</dbReference>
<dbReference type="InterPro" id="IPR016162">
    <property type="entry name" value="Ald_DH_N"/>
</dbReference>
<dbReference type="Gene3D" id="3.40.309.10">
    <property type="entry name" value="Aldehyde Dehydrogenase, Chain A, domain 2"/>
    <property type="match status" value="1"/>
</dbReference>
<evidence type="ECO:0000256" key="3">
    <source>
        <dbReference type="ARBA" id="ARBA00023002"/>
    </source>
</evidence>
<dbReference type="PANTHER" id="PTHR43353">
    <property type="entry name" value="SUCCINATE-SEMIALDEHYDE DEHYDROGENASE, MITOCHONDRIAL"/>
    <property type="match status" value="1"/>
</dbReference>
<comment type="subunit">
    <text evidence="2">Homodimer.</text>
</comment>
<evidence type="ECO:0000256" key="5">
    <source>
        <dbReference type="ARBA" id="ARBA00056807"/>
    </source>
</evidence>
<name>A0A0D0N241_VARPD</name>
<dbReference type="CDD" id="cd07103">
    <property type="entry name" value="ALDH_F5_SSADH_GabD"/>
    <property type="match status" value="1"/>
</dbReference>
<feature type="domain" description="Aldehyde dehydrogenase" evidence="8">
    <location>
        <begin position="15"/>
        <end position="471"/>
    </location>
</feature>
<evidence type="ECO:0000256" key="1">
    <source>
        <dbReference type="ARBA" id="ARBA00009986"/>
    </source>
</evidence>
<dbReference type="PANTHER" id="PTHR43353:SF5">
    <property type="entry name" value="SUCCINATE-SEMIALDEHYDE DEHYDROGENASE, MITOCHONDRIAL"/>
    <property type="match status" value="1"/>
</dbReference>
<dbReference type="GO" id="GO:0004777">
    <property type="term" value="F:succinate-semialdehyde dehydrogenase (NAD+) activity"/>
    <property type="evidence" value="ECO:0007669"/>
    <property type="project" value="TreeGrafter"/>
</dbReference>
<evidence type="ECO:0000259" key="8">
    <source>
        <dbReference type="Pfam" id="PF00171"/>
    </source>
</evidence>
<dbReference type="InterPro" id="IPR016161">
    <property type="entry name" value="Ald_DH/histidinol_DH"/>
</dbReference>
<reference evidence="9 10" key="1">
    <citation type="submission" date="2014-12" db="EMBL/GenBank/DDBJ databases">
        <title>16Stimator: statistical estimation of ribosomal gene copy numbers from draft genome assemblies.</title>
        <authorList>
            <person name="Perisin M.A."/>
            <person name="Vetter M."/>
            <person name="Gilbert J.A."/>
            <person name="Bergelson J."/>
        </authorList>
    </citation>
    <scope>NUCLEOTIDE SEQUENCE [LARGE SCALE GENOMIC DNA]</scope>
    <source>
        <strain evidence="9 10">MEDvA23</strain>
    </source>
</reference>
<comment type="similarity">
    <text evidence="1">Belongs to the aldehyde dehydrogenase family.</text>
</comment>
<proteinExistence type="inferred from homology"/>
<evidence type="ECO:0000256" key="6">
    <source>
        <dbReference type="ARBA" id="ARBA00066857"/>
    </source>
</evidence>
<comment type="caution">
    <text evidence="9">The sequence shown here is derived from an EMBL/GenBank/DDBJ whole genome shotgun (WGS) entry which is preliminary data.</text>
</comment>
<dbReference type="InterPro" id="IPR016163">
    <property type="entry name" value="Ald_DH_C"/>
</dbReference>
<sequence length="487" mass="52179">MIDYPDLQLYIGGAWRKTRSDMPVVNPATEQEIGRLPRAMASDLDDALGAAERGFRAWRRTAPSERADVLRCAARLMRERIDTIAHAITLEHGKPLAQARLEVIRGCEFLEWDAGEAVRTYGRVIPSAQGTRYIVHHQPIGTVAAFSPWNFPLSQPARKIGGAIASGCSIILKAAEETPAGALHIARALHDAGLPPGVLNLVFGDPAEISDYLIPQDQVRLVAFTGSTNVGRHLTTLASQHMTPVLMELGGHAPVIVCDDVDVQDAAVMSANRKMRNAGQVCTSPTRFFVDEKVFDEFVEVFAERTRALHVGDGMTPGVEMGPLANGRRVAALIELVEDAAASGARLVAGGKRMDRPGYFFEPTVLANVPSGARVMSEEPFGPLAIINPVSSLDEAIAHANAVPFGLAAYGFTHSAAKADQMVEEVECGNFSINTLEASLPETPFGGIKSSGYGREGGSEGLHHYMTVKNVSHIMKLEAASAKSSGD</sequence>
<dbReference type="FunFam" id="3.40.309.10:FF:000009">
    <property type="entry name" value="Aldehyde dehydrogenase A"/>
    <property type="match status" value="1"/>
</dbReference>
<comment type="function">
    <text evidence="5">Involved in the toluene-4-sulfonate degradation pathway. Does not discriminate between the sulfonate and the carboxyl substituents and can also be involved in the p-toluenecarboxylate degradation pathway.</text>
</comment>
<dbReference type="InterPro" id="IPR050740">
    <property type="entry name" value="Aldehyde_DH_Superfamily"/>
</dbReference>
<evidence type="ECO:0000313" key="9">
    <source>
        <dbReference type="EMBL" id="KIQ35420.1"/>
    </source>
</evidence>
<dbReference type="EMBL" id="JXQQ01000010">
    <property type="protein sequence ID" value="KIQ35420.1"/>
    <property type="molecule type" value="Genomic_DNA"/>
</dbReference>
<comment type="catalytic activity">
    <reaction evidence="4">
        <text>4-(hydroxymethyl)benzenesulfonate + NAD(+) = 4-formylbenzenesulfonate + NADH + H(+)</text>
        <dbReference type="Rhea" id="RHEA:24412"/>
        <dbReference type="ChEBI" id="CHEBI:11944"/>
        <dbReference type="ChEBI" id="CHEBI:11987"/>
        <dbReference type="ChEBI" id="CHEBI:15378"/>
        <dbReference type="ChEBI" id="CHEBI:57540"/>
        <dbReference type="ChEBI" id="CHEBI:57945"/>
        <dbReference type="EC" id="1.1.1.257"/>
    </reaction>
</comment>
<keyword evidence="3" id="KW-0560">Oxidoreductase</keyword>
<dbReference type="AlphaFoldDB" id="A0A0D0N241"/>
<evidence type="ECO:0000256" key="7">
    <source>
        <dbReference type="ARBA" id="ARBA00079883"/>
    </source>
</evidence>
<dbReference type="SUPFAM" id="SSF53720">
    <property type="entry name" value="ALDH-like"/>
    <property type="match status" value="1"/>
</dbReference>
<organism evidence="9 10">
    <name type="scientific">Variovorax paradoxus</name>
    <dbReference type="NCBI Taxonomy" id="34073"/>
    <lineage>
        <taxon>Bacteria</taxon>
        <taxon>Pseudomonadati</taxon>
        <taxon>Pseudomonadota</taxon>
        <taxon>Betaproteobacteria</taxon>
        <taxon>Burkholderiales</taxon>
        <taxon>Comamonadaceae</taxon>
        <taxon>Variovorax</taxon>
    </lineage>
</organism>
<dbReference type="Gene3D" id="3.40.605.10">
    <property type="entry name" value="Aldehyde Dehydrogenase, Chain A, domain 1"/>
    <property type="match status" value="1"/>
</dbReference>
<evidence type="ECO:0000256" key="4">
    <source>
        <dbReference type="ARBA" id="ARBA00051407"/>
    </source>
</evidence>
<evidence type="ECO:0000313" key="10">
    <source>
        <dbReference type="Proteomes" id="UP000032067"/>
    </source>
</evidence>
<protein>
    <recommendedName>
        <fullName evidence="6">4-(hydroxymethyl)benzenesulfonate dehydrogenase</fullName>
        <ecNumber evidence="6">1.1.1.257</ecNumber>
    </recommendedName>
    <alternativeName>
        <fullName evidence="7">Toluenesulfonate aldehyde dehydrogenase TsaD</fullName>
    </alternativeName>
</protein>
<gene>
    <name evidence="9" type="ORF">RT97_06145</name>
</gene>
<evidence type="ECO:0000256" key="2">
    <source>
        <dbReference type="ARBA" id="ARBA00011738"/>
    </source>
</evidence>
<dbReference type="Pfam" id="PF00171">
    <property type="entry name" value="Aldedh"/>
    <property type="match status" value="1"/>
</dbReference>